<dbReference type="AlphaFoldDB" id="A0A652L7V4"/>
<accession>A0A652L7V4</accession>
<dbReference type="InterPro" id="IPR052729">
    <property type="entry name" value="Acyl/Acetyltrans_Enzymes"/>
</dbReference>
<comment type="caution">
    <text evidence="2">The sequence shown here is derived from an EMBL/GenBank/DDBJ whole genome shotgun (WGS) entry which is preliminary data.</text>
</comment>
<dbReference type="InterPro" id="IPR000182">
    <property type="entry name" value="GNAT_dom"/>
</dbReference>
<dbReference type="Gene3D" id="3.40.630.30">
    <property type="match status" value="1"/>
</dbReference>
<protein>
    <submittedName>
        <fullName evidence="2">GNAT family N-acetyltransferase</fullName>
    </submittedName>
</protein>
<dbReference type="Pfam" id="PF00583">
    <property type="entry name" value="Acetyltransf_1"/>
    <property type="match status" value="1"/>
</dbReference>
<proteinExistence type="predicted"/>
<reference evidence="2" key="1">
    <citation type="submission" date="2018-10" db="EMBL/GenBank/DDBJ databases">
        <authorList>
            <person name="Hariharan J."/>
            <person name="Choudoir M.J."/>
            <person name="Diebold P."/>
            <person name="Panke-Buisse K."/>
            <person name="Campbell A.N."/>
            <person name="Buckley D.H."/>
        </authorList>
    </citation>
    <scope>NUCLEOTIDE SEQUENCE</scope>
    <source>
        <strain evidence="2">Gb1</strain>
    </source>
</reference>
<dbReference type="Pfam" id="PF18014">
    <property type="entry name" value="Acetyltransf_18"/>
    <property type="match status" value="1"/>
</dbReference>
<dbReference type="PANTHER" id="PTHR47237:SF1">
    <property type="entry name" value="SLL0310 PROTEIN"/>
    <property type="match status" value="1"/>
</dbReference>
<name>A0A652L7V4_9ACTN</name>
<organism evidence="2">
    <name type="scientific">Streptomyces sp. gb1(2016)</name>
    <dbReference type="NCBI Taxonomy" id="1828321"/>
    <lineage>
        <taxon>Bacteria</taxon>
        <taxon>Bacillati</taxon>
        <taxon>Actinomycetota</taxon>
        <taxon>Actinomycetes</taxon>
        <taxon>Kitasatosporales</taxon>
        <taxon>Streptomycetaceae</taxon>
        <taxon>Streptomyces</taxon>
    </lineage>
</organism>
<dbReference type="Gene3D" id="3.40.630.90">
    <property type="match status" value="1"/>
</dbReference>
<dbReference type="InterPro" id="IPR041496">
    <property type="entry name" value="YitH/HolE_GNAT"/>
</dbReference>
<keyword evidence="2" id="KW-0808">Transferase</keyword>
<feature type="domain" description="N-acetyltransferase" evidence="1">
    <location>
        <begin position="4"/>
        <end position="148"/>
    </location>
</feature>
<dbReference type="PROSITE" id="PS51186">
    <property type="entry name" value="GNAT"/>
    <property type="match status" value="1"/>
</dbReference>
<dbReference type="EMBL" id="RDBM01000024">
    <property type="protein sequence ID" value="TXS32030.1"/>
    <property type="molecule type" value="Genomic_DNA"/>
</dbReference>
<dbReference type="PANTHER" id="PTHR47237">
    <property type="entry name" value="SLL0310 PROTEIN"/>
    <property type="match status" value="1"/>
</dbReference>
<dbReference type="SUPFAM" id="SSF55729">
    <property type="entry name" value="Acyl-CoA N-acyltransferases (Nat)"/>
    <property type="match status" value="1"/>
</dbReference>
<sequence length="281" mass="30439">MAEYEITTAGTREMTKFLEWAADEQWNPGKFDHLPFHAADPHGFLLGKLDEEPVTSISAVRYGADFGFIGFYIARPRVRGQGYGIQAWQAAMKRLDGRNVGLDGVVDQQDNYRRSGFRTAWTHIRYAGTPAGEKPAQDIAVVDAGSVPFGRLASYDRRFFPASRDAFLSLWVGVPGHTALVALRDGELSGFGVARPAESGVRVGPLYAASDDVALALLNGLSAAQQGAPVALDVPDVNVRAIRLMERLGLEPTFECARMYTGDTPDVDMAGLFAATTIELG</sequence>
<dbReference type="InterPro" id="IPR016181">
    <property type="entry name" value="Acyl_CoA_acyltransferase"/>
</dbReference>
<evidence type="ECO:0000313" key="2">
    <source>
        <dbReference type="EMBL" id="TXS32030.1"/>
    </source>
</evidence>
<evidence type="ECO:0000259" key="1">
    <source>
        <dbReference type="PROSITE" id="PS51186"/>
    </source>
</evidence>
<dbReference type="GO" id="GO:0016747">
    <property type="term" value="F:acyltransferase activity, transferring groups other than amino-acyl groups"/>
    <property type="evidence" value="ECO:0007669"/>
    <property type="project" value="InterPro"/>
</dbReference>
<gene>
    <name evidence="2" type="ORF">EAO74_07210</name>
</gene>
<dbReference type="RefSeq" id="WP_147983082.1">
    <property type="nucleotide sequence ID" value="NZ_RDBM01000024.1"/>
</dbReference>